<name>A0A0P7HVJ4_9EURY</name>
<protein>
    <submittedName>
        <fullName evidence="1">Uncharacterized protein</fullName>
    </submittedName>
</protein>
<dbReference type="STRING" id="699431.SY89_01666"/>
<proteinExistence type="predicted"/>
<dbReference type="AlphaFoldDB" id="A0A0P7HVJ4"/>
<comment type="caution">
    <text evidence="1">The sequence shown here is derived from an EMBL/GenBank/DDBJ whole genome shotgun (WGS) entry which is preliminary data.</text>
</comment>
<accession>A0A0P7HVJ4</accession>
<reference evidence="2" key="1">
    <citation type="submission" date="2013-11" db="EMBL/GenBank/DDBJ databases">
        <authorList>
            <person name="Hoang H.T."/>
            <person name="Killian M.L."/>
            <person name="Madson D.M."/>
            <person name="Arruda P.H.E."/>
            <person name="Sun D."/>
            <person name="Schwartz K.J."/>
            <person name="Yoon K."/>
        </authorList>
    </citation>
    <scope>NUCLEOTIDE SEQUENCE [LARGE SCALE GENOMIC DNA]</scope>
    <source>
        <strain evidence="2">CDK2</strain>
    </source>
</reference>
<organism evidence="1 2">
    <name type="scientific">Halolamina pelagica</name>
    <dbReference type="NCBI Taxonomy" id="699431"/>
    <lineage>
        <taxon>Archaea</taxon>
        <taxon>Methanobacteriati</taxon>
        <taxon>Methanobacteriota</taxon>
        <taxon>Stenosarchaea group</taxon>
        <taxon>Halobacteria</taxon>
        <taxon>Halobacteriales</taxon>
        <taxon>Haloferacaceae</taxon>
    </lineage>
</organism>
<sequence length="37" mass="4147">MFVDDPVPDVTRTADLGAYAPRRASAVVFARGKRRKR</sequence>
<dbReference type="Proteomes" id="UP000050535">
    <property type="component" value="Unassembled WGS sequence"/>
</dbReference>
<evidence type="ECO:0000313" key="2">
    <source>
        <dbReference type="Proteomes" id="UP000050535"/>
    </source>
</evidence>
<keyword evidence="2" id="KW-1185">Reference proteome</keyword>
<gene>
    <name evidence="1" type="ORF">SY89_01666</name>
</gene>
<dbReference type="EMBL" id="LGUC01000001">
    <property type="protein sequence ID" value="KPN30925.1"/>
    <property type="molecule type" value="Genomic_DNA"/>
</dbReference>
<evidence type="ECO:0000313" key="1">
    <source>
        <dbReference type="EMBL" id="KPN30925.1"/>
    </source>
</evidence>